<name>A0ACC0A5M7_CATRO</name>
<comment type="caution">
    <text evidence="1">The sequence shown here is derived from an EMBL/GenBank/DDBJ whole genome shotgun (WGS) entry which is preliminary data.</text>
</comment>
<evidence type="ECO:0000313" key="2">
    <source>
        <dbReference type="Proteomes" id="UP001060085"/>
    </source>
</evidence>
<gene>
    <name evidence="1" type="ORF">M9H77_24702</name>
</gene>
<protein>
    <submittedName>
        <fullName evidence="1">Uncharacterized protein</fullName>
    </submittedName>
</protein>
<dbReference type="EMBL" id="CM044706">
    <property type="protein sequence ID" value="KAI5655909.1"/>
    <property type="molecule type" value="Genomic_DNA"/>
</dbReference>
<reference evidence="2" key="1">
    <citation type="journal article" date="2023" name="Nat. Plants">
        <title>Single-cell RNA sequencing provides a high-resolution roadmap for understanding the multicellular compartmentation of specialized metabolism.</title>
        <authorList>
            <person name="Sun S."/>
            <person name="Shen X."/>
            <person name="Li Y."/>
            <person name="Li Y."/>
            <person name="Wang S."/>
            <person name="Li R."/>
            <person name="Zhang H."/>
            <person name="Shen G."/>
            <person name="Guo B."/>
            <person name="Wei J."/>
            <person name="Xu J."/>
            <person name="St-Pierre B."/>
            <person name="Chen S."/>
            <person name="Sun C."/>
        </authorList>
    </citation>
    <scope>NUCLEOTIDE SEQUENCE [LARGE SCALE GENOMIC DNA]</scope>
</reference>
<proteinExistence type="predicted"/>
<sequence>MLLGSAALLSPTATASSSSSSSFRSLPPPVTVVFASSAHQLTFSRSSVNNNGSLLSFTRNNNCRICCSQVEVENVADDEEACELVNGVELSIGDEVNAISAYLCKAVKNNNGTGVLLLSDIFGYEDSATRDFAYRIACNGYNVLVPDLFRGDPWAKEKPMTSFEEWRTKQNQQRVLEDIFTSAKWMVNEFLAAGISKKLGIIGFCFGGGKLIDILAEDKGACFGTGVSFYGTRINNSLAANVSVPVLFIAGDNDPLCPVDVLKDMEKEIKGSKVIVYKGRGHSFAHRPQSPEEDEDAEEAFVIMRNWLHDGLVVEET</sequence>
<organism evidence="1 2">
    <name type="scientific">Catharanthus roseus</name>
    <name type="common">Madagascar periwinkle</name>
    <name type="synonym">Vinca rosea</name>
    <dbReference type="NCBI Taxonomy" id="4058"/>
    <lineage>
        <taxon>Eukaryota</taxon>
        <taxon>Viridiplantae</taxon>
        <taxon>Streptophyta</taxon>
        <taxon>Embryophyta</taxon>
        <taxon>Tracheophyta</taxon>
        <taxon>Spermatophyta</taxon>
        <taxon>Magnoliopsida</taxon>
        <taxon>eudicotyledons</taxon>
        <taxon>Gunneridae</taxon>
        <taxon>Pentapetalae</taxon>
        <taxon>asterids</taxon>
        <taxon>lamiids</taxon>
        <taxon>Gentianales</taxon>
        <taxon>Apocynaceae</taxon>
        <taxon>Rauvolfioideae</taxon>
        <taxon>Vinceae</taxon>
        <taxon>Catharanthinae</taxon>
        <taxon>Catharanthus</taxon>
    </lineage>
</organism>
<evidence type="ECO:0000313" key="1">
    <source>
        <dbReference type="EMBL" id="KAI5655909.1"/>
    </source>
</evidence>
<dbReference type="Proteomes" id="UP001060085">
    <property type="component" value="Linkage Group LG06"/>
</dbReference>
<keyword evidence="2" id="KW-1185">Reference proteome</keyword>
<accession>A0ACC0A5M7</accession>